<evidence type="ECO:0000313" key="2">
    <source>
        <dbReference type="Proteomes" id="UP000448867"/>
    </source>
</evidence>
<comment type="caution">
    <text evidence="1">The sequence shown here is derived from an EMBL/GenBank/DDBJ whole genome shotgun (WGS) entry which is preliminary data.</text>
</comment>
<dbReference type="AlphaFoldDB" id="A0A7X2J1A8"/>
<dbReference type="RefSeq" id="WP_154309084.1">
    <property type="nucleotide sequence ID" value="NZ_WKKI01000039.1"/>
</dbReference>
<gene>
    <name evidence="1" type="ORF">GJU40_15880</name>
</gene>
<keyword evidence="2" id="KW-1185">Reference proteome</keyword>
<dbReference type="Proteomes" id="UP000448867">
    <property type="component" value="Unassembled WGS sequence"/>
</dbReference>
<proteinExistence type="predicted"/>
<name>A0A7X2J1A8_9BACI</name>
<organism evidence="1 2">
    <name type="scientific">Metabacillus lacus</name>
    <dbReference type="NCBI Taxonomy" id="1983721"/>
    <lineage>
        <taxon>Bacteria</taxon>
        <taxon>Bacillati</taxon>
        <taxon>Bacillota</taxon>
        <taxon>Bacilli</taxon>
        <taxon>Bacillales</taxon>
        <taxon>Bacillaceae</taxon>
        <taxon>Metabacillus</taxon>
    </lineage>
</organism>
<reference evidence="1 2" key="1">
    <citation type="submission" date="2019-11" db="EMBL/GenBank/DDBJ databases">
        <title>Bacillus lacus genome.</title>
        <authorList>
            <person name="Allen C.J."/>
            <person name="Newman J.D."/>
        </authorList>
    </citation>
    <scope>NUCLEOTIDE SEQUENCE [LARGE SCALE GENOMIC DNA]</scope>
    <source>
        <strain evidence="1 2">KCTC 33946</strain>
    </source>
</reference>
<protein>
    <submittedName>
        <fullName evidence="1">Uncharacterized protein</fullName>
    </submittedName>
</protein>
<dbReference type="EMBL" id="WKKI01000039">
    <property type="protein sequence ID" value="MRX73623.1"/>
    <property type="molecule type" value="Genomic_DNA"/>
</dbReference>
<evidence type="ECO:0000313" key="1">
    <source>
        <dbReference type="EMBL" id="MRX73623.1"/>
    </source>
</evidence>
<accession>A0A7X2J1A8</accession>
<sequence>MSTVFLVCAGMGLLISVPRASLSAGPAVSLLAAVGVRGVSPVGLMKLLKKYFFLKGNVFQGIKKVSTLLNRCLEAIL</sequence>